<feature type="compositionally biased region" description="Polar residues" evidence="1">
    <location>
        <begin position="104"/>
        <end position="115"/>
    </location>
</feature>
<feature type="compositionally biased region" description="Low complexity" evidence="1">
    <location>
        <begin position="71"/>
        <end position="80"/>
    </location>
</feature>
<sequence length="115" mass="11901">MSLASSSSVRSEARACPPITTSFSSPSPSSKSNPDGVSRCTDDDTWSGMEGTFETVSSRPELTEGVDAPLSTSSTDPSSSVEYHPMSFASSRSDLSEARACPPITTSVPCSSPSV</sequence>
<evidence type="ECO:0000313" key="3">
    <source>
        <dbReference type="Proteomes" id="UP001281761"/>
    </source>
</evidence>
<protein>
    <submittedName>
        <fullName evidence="2">Uncharacterized protein</fullName>
    </submittedName>
</protein>
<organism evidence="2 3">
    <name type="scientific">Blattamonas nauphoetae</name>
    <dbReference type="NCBI Taxonomy" id="2049346"/>
    <lineage>
        <taxon>Eukaryota</taxon>
        <taxon>Metamonada</taxon>
        <taxon>Preaxostyla</taxon>
        <taxon>Oxymonadida</taxon>
        <taxon>Blattamonas</taxon>
    </lineage>
</organism>
<gene>
    <name evidence="2" type="ORF">BLNAU_13726</name>
</gene>
<feature type="compositionally biased region" description="Low complexity" evidence="1">
    <location>
        <begin position="1"/>
        <end position="34"/>
    </location>
</feature>
<proteinExistence type="predicted"/>
<dbReference type="Proteomes" id="UP001281761">
    <property type="component" value="Unassembled WGS sequence"/>
</dbReference>
<reference evidence="2 3" key="1">
    <citation type="journal article" date="2022" name="bioRxiv">
        <title>Genomics of Preaxostyla Flagellates Illuminates Evolutionary Transitions and the Path Towards Mitochondrial Loss.</title>
        <authorList>
            <person name="Novak L.V.F."/>
            <person name="Treitli S.C."/>
            <person name="Pyrih J."/>
            <person name="Halakuc P."/>
            <person name="Pipaliya S.V."/>
            <person name="Vacek V."/>
            <person name="Brzon O."/>
            <person name="Soukal P."/>
            <person name="Eme L."/>
            <person name="Dacks J.B."/>
            <person name="Karnkowska A."/>
            <person name="Elias M."/>
            <person name="Hampl V."/>
        </authorList>
    </citation>
    <scope>NUCLEOTIDE SEQUENCE [LARGE SCALE GENOMIC DNA]</scope>
    <source>
        <strain evidence="2">NAU3</strain>
        <tissue evidence="2">Gut</tissue>
    </source>
</reference>
<comment type="caution">
    <text evidence="2">The sequence shown here is derived from an EMBL/GenBank/DDBJ whole genome shotgun (WGS) entry which is preliminary data.</text>
</comment>
<evidence type="ECO:0000313" key="2">
    <source>
        <dbReference type="EMBL" id="KAK2951347.1"/>
    </source>
</evidence>
<feature type="region of interest" description="Disordered" evidence="1">
    <location>
        <begin position="1"/>
        <end position="115"/>
    </location>
</feature>
<name>A0ABQ9XIZ2_9EUKA</name>
<keyword evidence="3" id="KW-1185">Reference proteome</keyword>
<accession>A0ABQ9XIZ2</accession>
<evidence type="ECO:0000256" key="1">
    <source>
        <dbReference type="SAM" id="MobiDB-lite"/>
    </source>
</evidence>
<dbReference type="EMBL" id="JARBJD010000120">
    <property type="protein sequence ID" value="KAK2951347.1"/>
    <property type="molecule type" value="Genomic_DNA"/>
</dbReference>